<sequence length="113" mass="12615">MQLSVCVVTDLVDWPVVRRSEAVLISDQEEEGWARQISLPPPSPFRKTHGAGCSCCSRDELSVIMAQLFQDHVLGIGQSFSQVVVLVKTDERPEVLSMLEQDVLVRARYCLQG</sequence>
<gene>
    <name evidence="1" type="ORF">HKD32_11510</name>
</gene>
<evidence type="ECO:0000313" key="2">
    <source>
        <dbReference type="Proteomes" id="UP000661006"/>
    </source>
</evidence>
<protein>
    <submittedName>
        <fullName evidence="1">Uncharacterized protein</fullName>
    </submittedName>
</protein>
<dbReference type="RefSeq" id="WP_061929367.1">
    <property type="nucleotide sequence ID" value="NZ_JABCQN010000005.1"/>
</dbReference>
<comment type="caution">
    <text evidence="1">The sequence shown here is derived from an EMBL/GenBank/DDBJ whole genome shotgun (WGS) entry which is preliminary data.</text>
</comment>
<evidence type="ECO:0000313" key="1">
    <source>
        <dbReference type="EMBL" id="MBF0871472.1"/>
    </source>
</evidence>
<proteinExistence type="predicted"/>
<reference evidence="1" key="1">
    <citation type="submission" date="2020-04" db="EMBL/GenBank/DDBJ databases">
        <authorList>
            <person name="Sombolestani A."/>
        </authorList>
    </citation>
    <scope>NUCLEOTIDE SEQUENCE</scope>
    <source>
        <strain evidence="1">R71697</strain>
    </source>
</reference>
<dbReference type="GeneID" id="81475327"/>
<dbReference type="AlphaFoldDB" id="A0A9Q2IWY2"/>
<organism evidence="1 2">
    <name type="scientific">Gluconobacter japonicus</name>
    <dbReference type="NCBI Taxonomy" id="376620"/>
    <lineage>
        <taxon>Bacteria</taxon>
        <taxon>Pseudomonadati</taxon>
        <taxon>Pseudomonadota</taxon>
        <taxon>Alphaproteobacteria</taxon>
        <taxon>Acetobacterales</taxon>
        <taxon>Acetobacteraceae</taxon>
        <taxon>Gluconobacter</taxon>
    </lineage>
</organism>
<accession>A0A9Q2IWY2</accession>
<dbReference type="Proteomes" id="UP000661006">
    <property type="component" value="Unassembled WGS sequence"/>
</dbReference>
<dbReference type="EMBL" id="JABCQN010000005">
    <property type="protein sequence ID" value="MBF0871472.1"/>
    <property type="molecule type" value="Genomic_DNA"/>
</dbReference>
<reference evidence="1" key="2">
    <citation type="submission" date="2020-11" db="EMBL/GenBank/DDBJ databases">
        <title>Description of novel Gluconobacter species.</title>
        <authorList>
            <person name="Cleenwerck I."/>
            <person name="Cnockaert M."/>
            <person name="Borremans W."/>
            <person name="Wieme A.D."/>
            <person name="De Vuyst L."/>
            <person name="Vandamme P."/>
        </authorList>
    </citation>
    <scope>NUCLEOTIDE SEQUENCE</scope>
    <source>
        <strain evidence="1">R71697</strain>
    </source>
</reference>
<name>A0A9Q2IWY2_GLUJA</name>